<feature type="transmembrane region" description="Helical" evidence="6">
    <location>
        <begin position="390"/>
        <end position="417"/>
    </location>
</feature>
<keyword evidence="4 6" id="KW-1133">Transmembrane helix</keyword>
<feature type="domain" description="ABC3 transporter permease C-terminal" evidence="7">
    <location>
        <begin position="692"/>
        <end position="806"/>
    </location>
</feature>
<evidence type="ECO:0000256" key="5">
    <source>
        <dbReference type="ARBA" id="ARBA00023136"/>
    </source>
</evidence>
<feature type="transmembrane region" description="Helical" evidence="6">
    <location>
        <begin position="296"/>
        <end position="318"/>
    </location>
</feature>
<dbReference type="Pfam" id="PF12704">
    <property type="entry name" value="MacB_PCD"/>
    <property type="match status" value="2"/>
</dbReference>
<feature type="transmembrane region" description="Helical" evidence="6">
    <location>
        <begin position="438"/>
        <end position="459"/>
    </location>
</feature>
<comment type="subcellular location">
    <subcellularLocation>
        <location evidence="1">Cell membrane</location>
        <topology evidence="1">Multi-pass membrane protein</topology>
    </subcellularLocation>
</comment>
<dbReference type="PANTHER" id="PTHR30572:SF18">
    <property type="entry name" value="ABC-TYPE MACROLIDE FAMILY EXPORT SYSTEM PERMEASE COMPONENT 2"/>
    <property type="match status" value="1"/>
</dbReference>
<dbReference type="PANTHER" id="PTHR30572">
    <property type="entry name" value="MEMBRANE COMPONENT OF TRANSPORTER-RELATED"/>
    <property type="match status" value="1"/>
</dbReference>
<keyword evidence="2" id="KW-1003">Cell membrane</keyword>
<dbReference type="Proteomes" id="UP000598971">
    <property type="component" value="Unassembled WGS sequence"/>
</dbReference>
<keyword evidence="5 6" id="KW-0472">Membrane</keyword>
<feature type="domain" description="ABC3 transporter permease C-terminal" evidence="7">
    <location>
        <begin position="302"/>
        <end position="415"/>
    </location>
</feature>
<evidence type="ECO:0000256" key="2">
    <source>
        <dbReference type="ARBA" id="ARBA00022475"/>
    </source>
</evidence>
<dbReference type="GO" id="GO:0022857">
    <property type="term" value="F:transmembrane transporter activity"/>
    <property type="evidence" value="ECO:0007669"/>
    <property type="project" value="TreeGrafter"/>
</dbReference>
<dbReference type="InterPro" id="IPR003838">
    <property type="entry name" value="ABC3_permease_C"/>
</dbReference>
<organism evidence="9 10">
    <name type="scientific">Limnovirga soli</name>
    <dbReference type="NCBI Taxonomy" id="2656915"/>
    <lineage>
        <taxon>Bacteria</taxon>
        <taxon>Pseudomonadati</taxon>
        <taxon>Bacteroidota</taxon>
        <taxon>Chitinophagia</taxon>
        <taxon>Chitinophagales</taxon>
        <taxon>Chitinophagaceae</taxon>
        <taxon>Limnovirga</taxon>
    </lineage>
</organism>
<keyword evidence="3 6" id="KW-0812">Transmembrane</keyword>
<feature type="domain" description="MacB-like periplasmic core" evidence="8">
    <location>
        <begin position="20"/>
        <end position="239"/>
    </location>
</feature>
<dbReference type="EMBL" id="WHPF01000011">
    <property type="protein sequence ID" value="NNV56928.1"/>
    <property type="molecule type" value="Genomic_DNA"/>
</dbReference>
<dbReference type="AlphaFoldDB" id="A0A8J8JUE0"/>
<feature type="transmembrane region" description="Helical" evidence="6">
    <location>
        <begin position="742"/>
        <end position="762"/>
    </location>
</feature>
<evidence type="ECO:0000256" key="1">
    <source>
        <dbReference type="ARBA" id="ARBA00004651"/>
    </source>
</evidence>
<protein>
    <submittedName>
        <fullName evidence="9">FtsX-like permease family protein</fullName>
    </submittedName>
</protein>
<proteinExistence type="predicted"/>
<accession>A0A8J8JUE0</accession>
<feature type="transmembrane region" description="Helical" evidence="6">
    <location>
        <begin position="774"/>
        <end position="799"/>
    </location>
</feature>
<evidence type="ECO:0000256" key="6">
    <source>
        <dbReference type="SAM" id="Phobius"/>
    </source>
</evidence>
<name>A0A8J8JUE0_9BACT</name>
<gene>
    <name evidence="9" type="ORF">GD597_15760</name>
</gene>
<dbReference type="InterPro" id="IPR050250">
    <property type="entry name" value="Macrolide_Exporter_MacB"/>
</dbReference>
<dbReference type="GO" id="GO:0005886">
    <property type="term" value="C:plasma membrane"/>
    <property type="evidence" value="ECO:0007669"/>
    <property type="project" value="UniProtKB-SubCell"/>
</dbReference>
<evidence type="ECO:0000256" key="3">
    <source>
        <dbReference type="ARBA" id="ARBA00022692"/>
    </source>
</evidence>
<feature type="transmembrane region" description="Helical" evidence="6">
    <location>
        <begin position="21"/>
        <end position="41"/>
    </location>
</feature>
<evidence type="ECO:0000313" key="9">
    <source>
        <dbReference type="EMBL" id="NNV56928.1"/>
    </source>
</evidence>
<keyword evidence="10" id="KW-1185">Reference proteome</keyword>
<evidence type="ECO:0000259" key="7">
    <source>
        <dbReference type="Pfam" id="PF02687"/>
    </source>
</evidence>
<evidence type="ECO:0000256" key="4">
    <source>
        <dbReference type="ARBA" id="ARBA00022989"/>
    </source>
</evidence>
<dbReference type="InterPro" id="IPR025857">
    <property type="entry name" value="MacB_PCD"/>
</dbReference>
<sequence length="813" mass="90819">MIKNYFKIAFRTLWKNKGYSAINIFGLAIGLATCLLITLYVTDELSYDKFNEQAANIYRINSDIQVGGGKLHMTQTSDMMGAVLKKDYPQVKEYTRIFSSEGAKLVKKGDSFINEDRIVYADSSFFNVFTLPALEGNTKNALDEPNTVVITASTAQKYFDATHVVGKTIEVKINEATIPFKITAVIEDIPHNSHFHFDFILSMKNVNYEWGQYTSHNFHTYLLLQPGTDYRAFEKNFNQYIVNYVLPYVQQFIQISSIDELRKSGNMLEYSLIPLTKIHLYSDYNYELSASGNIQYIYIFSAVALFILLIACINFMNLSTARSASRAKEIGIRKVLGTERKTLVTQFLVESIITAYISMLIALLITYLVLPLFNDVAAKTLSLADLINITILPFIILLPVLVGLLAGSYPALFLSAFKPITVLKGNAQTGFKKSNLRNALVVFQFGTSVMLIIATIIVYSQLHYIQTTKLGFNKDQVLVIDRAYALGNNVNAFKNEVLALHGVNSATVSSFLPVTSSSRNDNTYSKEAVMDMKNSIDMQTWAIDYDYIKTMGMEIVQGRNFSKNFGSDSNAILITETTARLLGYTNAVGKNIYLPADDPKNKTMVPIPIIGVVKDFHFESLRQNIGPLCMRLANSSGLISFKISNGNANDLINQVENKWKALAPAMPFSYRFLNNSFDEMYRSEQRAGTIAIVFAVLAVFIACLGLFGLVTFMAEQRTKEIGIRKVLGASVTNVVAMLSKDFLLLVIIACVFAFPLAGWAMYNWLQDYAYRISISWWVFLVAGTAALLIALITVSVQAIKAAIANPVKSLRTE</sequence>
<evidence type="ECO:0000313" key="10">
    <source>
        <dbReference type="Proteomes" id="UP000598971"/>
    </source>
</evidence>
<reference evidence="9" key="1">
    <citation type="submission" date="2019-10" db="EMBL/GenBank/DDBJ databases">
        <title>Draft genome sequence of Panacibacter sp. KCS-6.</title>
        <authorList>
            <person name="Yim K.J."/>
        </authorList>
    </citation>
    <scope>NUCLEOTIDE SEQUENCE</scope>
    <source>
        <strain evidence="9">KCS-6</strain>
    </source>
</reference>
<evidence type="ECO:0000259" key="8">
    <source>
        <dbReference type="Pfam" id="PF12704"/>
    </source>
</evidence>
<comment type="caution">
    <text evidence="9">The sequence shown here is derived from an EMBL/GenBank/DDBJ whole genome shotgun (WGS) entry which is preliminary data.</text>
</comment>
<dbReference type="RefSeq" id="WP_171608866.1">
    <property type="nucleotide sequence ID" value="NZ_WHPF01000011.1"/>
</dbReference>
<feature type="domain" description="MacB-like periplasmic core" evidence="8">
    <location>
        <begin position="472"/>
        <end position="616"/>
    </location>
</feature>
<feature type="transmembrane region" description="Helical" evidence="6">
    <location>
        <begin position="690"/>
        <end position="714"/>
    </location>
</feature>
<feature type="transmembrane region" description="Helical" evidence="6">
    <location>
        <begin position="347"/>
        <end position="370"/>
    </location>
</feature>
<dbReference type="Pfam" id="PF02687">
    <property type="entry name" value="FtsX"/>
    <property type="match status" value="2"/>
</dbReference>